<accession>C1LFX2</accession>
<feature type="transmembrane region" description="Helical" evidence="1">
    <location>
        <begin position="59"/>
        <end position="86"/>
    </location>
</feature>
<protein>
    <submittedName>
        <fullName evidence="3">Uncharacterized protein</fullName>
    </submittedName>
</protein>
<keyword evidence="1" id="KW-1133">Transmembrane helix</keyword>
<reference evidence="3" key="1">
    <citation type="journal article" date="2009" name="Nature">
        <title>The Schistosoma japonicum genome reveals features of host-parasite interplay.</title>
        <authorList>
            <person name="Liu F."/>
            <person name="Zhou Y."/>
            <person name="Wang Z.Q."/>
            <person name="Lu G."/>
            <person name="Zheng H."/>
            <person name="Brindley P.J."/>
            <person name="McManus D.P."/>
            <person name="Blair D."/>
            <person name="Zhang Q.H."/>
            <person name="Zhong Y."/>
            <person name="Wang S."/>
            <person name="Han Z.G."/>
            <person name="Chen Z."/>
        </authorList>
    </citation>
    <scope>NUCLEOTIDE SEQUENCE</scope>
    <source>
        <strain evidence="3">Anhui</strain>
    </source>
</reference>
<dbReference type="AlphaFoldDB" id="C1LFX2"/>
<evidence type="ECO:0000256" key="2">
    <source>
        <dbReference type="SAM" id="SignalP"/>
    </source>
</evidence>
<keyword evidence="1" id="KW-0812">Transmembrane</keyword>
<organism evidence="3">
    <name type="scientific">Schistosoma japonicum</name>
    <name type="common">Blood fluke</name>
    <dbReference type="NCBI Taxonomy" id="6182"/>
    <lineage>
        <taxon>Eukaryota</taxon>
        <taxon>Metazoa</taxon>
        <taxon>Spiralia</taxon>
        <taxon>Lophotrochozoa</taxon>
        <taxon>Platyhelminthes</taxon>
        <taxon>Trematoda</taxon>
        <taxon>Digenea</taxon>
        <taxon>Strigeidida</taxon>
        <taxon>Schistosomatoidea</taxon>
        <taxon>Schistosomatidae</taxon>
        <taxon>Schistosoma</taxon>
    </lineage>
</organism>
<dbReference type="EMBL" id="FN317871">
    <property type="protein sequence ID" value="CAX73600.1"/>
    <property type="molecule type" value="mRNA"/>
</dbReference>
<feature type="signal peptide" evidence="2">
    <location>
        <begin position="1"/>
        <end position="22"/>
    </location>
</feature>
<evidence type="ECO:0000256" key="1">
    <source>
        <dbReference type="SAM" id="Phobius"/>
    </source>
</evidence>
<name>C1LFX2_SCHJA</name>
<reference evidence="3" key="2">
    <citation type="submission" date="2009-03" db="EMBL/GenBank/DDBJ databases">
        <authorList>
            <person name="Gang L."/>
        </authorList>
    </citation>
    <scope>NUCLEOTIDE SEQUENCE</scope>
    <source>
        <strain evidence="3">Anhui</strain>
    </source>
</reference>
<keyword evidence="1" id="KW-0472">Membrane</keyword>
<sequence length="93" mass="10380">MKMNITLIICIFTIYLIHESNAVTCGNGEECDVGETFMQTTYCCEDSTGKQACCKEFRWWPLTVTICSVGLLIVIIIVCSCCYGLCDCIFCCC</sequence>
<evidence type="ECO:0000313" key="3">
    <source>
        <dbReference type="EMBL" id="CAX73600.1"/>
    </source>
</evidence>
<proteinExistence type="evidence at transcript level"/>
<keyword evidence="2" id="KW-0732">Signal</keyword>
<feature type="chain" id="PRO_5002911667" evidence="2">
    <location>
        <begin position="23"/>
        <end position="93"/>
    </location>
</feature>